<feature type="compositionally biased region" description="Polar residues" evidence="1">
    <location>
        <begin position="1"/>
        <end position="17"/>
    </location>
</feature>
<dbReference type="AlphaFoldDB" id="A0AAD7SYY8"/>
<evidence type="ECO:0000313" key="2">
    <source>
        <dbReference type="EMBL" id="KAJ8411263.1"/>
    </source>
</evidence>
<organism evidence="2 3">
    <name type="scientific">Aldrovandia affinis</name>
    <dbReference type="NCBI Taxonomy" id="143900"/>
    <lineage>
        <taxon>Eukaryota</taxon>
        <taxon>Metazoa</taxon>
        <taxon>Chordata</taxon>
        <taxon>Craniata</taxon>
        <taxon>Vertebrata</taxon>
        <taxon>Euteleostomi</taxon>
        <taxon>Actinopterygii</taxon>
        <taxon>Neopterygii</taxon>
        <taxon>Teleostei</taxon>
        <taxon>Notacanthiformes</taxon>
        <taxon>Halosauridae</taxon>
        <taxon>Aldrovandia</taxon>
    </lineage>
</organism>
<dbReference type="Proteomes" id="UP001221898">
    <property type="component" value="Unassembled WGS sequence"/>
</dbReference>
<protein>
    <submittedName>
        <fullName evidence="2">Uncharacterized protein</fullName>
    </submittedName>
</protein>
<evidence type="ECO:0000313" key="3">
    <source>
        <dbReference type="Proteomes" id="UP001221898"/>
    </source>
</evidence>
<gene>
    <name evidence="2" type="ORF">AAFF_G00172690</name>
</gene>
<name>A0AAD7SYY8_9TELE</name>
<comment type="caution">
    <text evidence="2">The sequence shown here is derived from an EMBL/GenBank/DDBJ whole genome shotgun (WGS) entry which is preliminary data.</text>
</comment>
<evidence type="ECO:0000256" key="1">
    <source>
        <dbReference type="SAM" id="MobiDB-lite"/>
    </source>
</evidence>
<sequence>MQSSALKSPRSHQTTVERSGGAARSCEQSCLSLGGGCAFSYDHGAHAHTGDSGLAGMRAPGADGLTDWAALWRRRRALVPTEVNTCDSDGR</sequence>
<accession>A0AAD7SYY8</accession>
<dbReference type="EMBL" id="JAINUG010000023">
    <property type="protein sequence ID" value="KAJ8411263.1"/>
    <property type="molecule type" value="Genomic_DNA"/>
</dbReference>
<feature type="region of interest" description="Disordered" evidence="1">
    <location>
        <begin position="1"/>
        <end position="24"/>
    </location>
</feature>
<keyword evidence="3" id="KW-1185">Reference proteome</keyword>
<reference evidence="2" key="1">
    <citation type="journal article" date="2023" name="Science">
        <title>Genome structures resolve the early diversification of teleost fishes.</title>
        <authorList>
            <person name="Parey E."/>
            <person name="Louis A."/>
            <person name="Montfort J."/>
            <person name="Bouchez O."/>
            <person name="Roques C."/>
            <person name="Iampietro C."/>
            <person name="Lluch J."/>
            <person name="Castinel A."/>
            <person name="Donnadieu C."/>
            <person name="Desvignes T."/>
            <person name="Floi Bucao C."/>
            <person name="Jouanno E."/>
            <person name="Wen M."/>
            <person name="Mejri S."/>
            <person name="Dirks R."/>
            <person name="Jansen H."/>
            <person name="Henkel C."/>
            <person name="Chen W.J."/>
            <person name="Zahm M."/>
            <person name="Cabau C."/>
            <person name="Klopp C."/>
            <person name="Thompson A.W."/>
            <person name="Robinson-Rechavi M."/>
            <person name="Braasch I."/>
            <person name="Lecointre G."/>
            <person name="Bobe J."/>
            <person name="Postlethwait J.H."/>
            <person name="Berthelot C."/>
            <person name="Roest Crollius H."/>
            <person name="Guiguen Y."/>
        </authorList>
    </citation>
    <scope>NUCLEOTIDE SEQUENCE</scope>
    <source>
        <strain evidence="2">NC1722</strain>
    </source>
</reference>
<proteinExistence type="predicted"/>